<keyword evidence="1" id="KW-0378">Hydrolase</keyword>
<dbReference type="Proteomes" id="UP000278962">
    <property type="component" value="Unassembled WGS sequence"/>
</dbReference>
<gene>
    <name evidence="3" type="ORF">C8N24_5275</name>
</gene>
<protein>
    <submittedName>
        <fullName evidence="3">Nicotinamidase-related amidase</fullName>
    </submittedName>
</protein>
<dbReference type="SUPFAM" id="SSF52499">
    <property type="entry name" value="Isochorismatase-like hydrolases"/>
    <property type="match status" value="1"/>
</dbReference>
<dbReference type="PANTHER" id="PTHR43540">
    <property type="entry name" value="PEROXYUREIDOACRYLATE/UREIDOACRYLATE AMIDOHYDROLASE-RELATED"/>
    <property type="match status" value="1"/>
</dbReference>
<evidence type="ECO:0000313" key="3">
    <source>
        <dbReference type="EMBL" id="RKQ87254.1"/>
    </source>
</evidence>
<dbReference type="OrthoDB" id="4305745at2"/>
<accession>A0A660L227</accession>
<feature type="domain" description="Isochorismatase-like" evidence="2">
    <location>
        <begin position="4"/>
        <end position="172"/>
    </location>
</feature>
<dbReference type="InterPro" id="IPR036380">
    <property type="entry name" value="Isochorismatase-like_sf"/>
</dbReference>
<evidence type="ECO:0000256" key="1">
    <source>
        <dbReference type="ARBA" id="ARBA00022801"/>
    </source>
</evidence>
<dbReference type="GO" id="GO:0016787">
    <property type="term" value="F:hydrolase activity"/>
    <property type="evidence" value="ECO:0007669"/>
    <property type="project" value="UniProtKB-KW"/>
</dbReference>
<evidence type="ECO:0000259" key="2">
    <source>
        <dbReference type="Pfam" id="PF00857"/>
    </source>
</evidence>
<evidence type="ECO:0000313" key="4">
    <source>
        <dbReference type="Proteomes" id="UP000278962"/>
    </source>
</evidence>
<sequence length="180" mass="20284">MPETALIVIDMLNTYDHEDGDALAESVRTALPQVVDLRDQAKEREDVLLIYSNDNYDEWHSGRHDLVEQALNGKHPDLVEPIAPTDPLPFIPKGRHSVFYQTAMSHVLKIEDVKRVVMVGQVTEQCILYSALDAYLRGFELVVPRDAVAHIDDELADAALKMMERNLHAELTPAAQVFAR</sequence>
<dbReference type="CDD" id="cd00431">
    <property type="entry name" value="cysteine_hydrolases"/>
    <property type="match status" value="1"/>
</dbReference>
<name>A0A660L227_9ACTN</name>
<dbReference type="PANTHER" id="PTHR43540:SF6">
    <property type="entry name" value="ISOCHORISMATASE-LIKE DOMAIN-CONTAINING PROTEIN"/>
    <property type="match status" value="1"/>
</dbReference>
<dbReference type="InterPro" id="IPR050272">
    <property type="entry name" value="Isochorismatase-like_hydrls"/>
</dbReference>
<dbReference type="InterPro" id="IPR000868">
    <property type="entry name" value="Isochorismatase-like_dom"/>
</dbReference>
<dbReference type="EMBL" id="RBIL01000002">
    <property type="protein sequence ID" value="RKQ87254.1"/>
    <property type="molecule type" value="Genomic_DNA"/>
</dbReference>
<comment type="caution">
    <text evidence="3">The sequence shown here is derived from an EMBL/GenBank/DDBJ whole genome shotgun (WGS) entry which is preliminary data.</text>
</comment>
<keyword evidence="4" id="KW-1185">Reference proteome</keyword>
<organism evidence="3 4">
    <name type="scientific">Solirubrobacter pauli</name>
    <dbReference type="NCBI Taxonomy" id="166793"/>
    <lineage>
        <taxon>Bacteria</taxon>
        <taxon>Bacillati</taxon>
        <taxon>Actinomycetota</taxon>
        <taxon>Thermoleophilia</taxon>
        <taxon>Solirubrobacterales</taxon>
        <taxon>Solirubrobacteraceae</taxon>
        <taxon>Solirubrobacter</taxon>
    </lineage>
</organism>
<reference evidence="3 4" key="1">
    <citation type="submission" date="2018-10" db="EMBL/GenBank/DDBJ databases">
        <title>Genomic Encyclopedia of Archaeal and Bacterial Type Strains, Phase II (KMG-II): from individual species to whole genera.</title>
        <authorList>
            <person name="Goeker M."/>
        </authorList>
    </citation>
    <scope>NUCLEOTIDE SEQUENCE [LARGE SCALE GENOMIC DNA]</scope>
    <source>
        <strain evidence="3 4">DSM 14954</strain>
    </source>
</reference>
<proteinExistence type="predicted"/>
<dbReference type="Gene3D" id="3.40.50.850">
    <property type="entry name" value="Isochorismatase-like"/>
    <property type="match status" value="1"/>
</dbReference>
<dbReference type="RefSeq" id="WP_121255650.1">
    <property type="nucleotide sequence ID" value="NZ_RBIL01000002.1"/>
</dbReference>
<dbReference type="AlphaFoldDB" id="A0A660L227"/>
<dbReference type="Pfam" id="PF00857">
    <property type="entry name" value="Isochorismatase"/>
    <property type="match status" value="1"/>
</dbReference>